<dbReference type="Proteomes" id="UP001146019">
    <property type="component" value="Unassembled WGS sequence"/>
</dbReference>
<accession>A0A9X3IID0</accession>
<evidence type="ECO:0000313" key="1">
    <source>
        <dbReference type="EMBL" id="MCX5469086.1"/>
    </source>
</evidence>
<name>A0A9X3IID0_9GAMM</name>
<dbReference type="AlphaFoldDB" id="A0A9X3IID0"/>
<dbReference type="PANTHER" id="PTHR39624">
    <property type="entry name" value="PROTEIN INVOLVED IN RIMO-MEDIATED BETA-METHYLTHIOLATION OF RIBOSOMAL PROTEIN S12 YCAO"/>
    <property type="match status" value="1"/>
</dbReference>
<reference evidence="1" key="1">
    <citation type="submission" date="2022-11" db="EMBL/GenBank/DDBJ databases">
        <title>Biodiversity and phylogenetic relationships of bacteria.</title>
        <authorList>
            <person name="Machado R.A.R."/>
            <person name="Bhat A."/>
            <person name="Loulou A."/>
            <person name="Kallel S."/>
        </authorList>
    </citation>
    <scope>NUCLEOTIDE SEQUENCE</scope>
    <source>
        <strain evidence="1">A-IN1</strain>
    </source>
</reference>
<sequence>MANIAQAHSTQTPYQVTLTNPQGHIWYADEPNDKGGQDTAANPIQILLSALGACTVITLEMYAKHKGLKIEHVQLDLALNPENEPAAGQNNIRRTIQLKGDFTEEQHKRLLKVAESCPVHKLLTSNIQIKTVLDLDQHPLKED</sequence>
<proteinExistence type="predicted"/>
<dbReference type="Gene3D" id="3.30.300.20">
    <property type="match status" value="1"/>
</dbReference>
<protein>
    <submittedName>
        <fullName evidence="1">OsmC family protein</fullName>
    </submittedName>
</protein>
<dbReference type="EMBL" id="JAPKMY010000009">
    <property type="protein sequence ID" value="MCX5469086.1"/>
    <property type="molecule type" value="Genomic_DNA"/>
</dbReference>
<comment type="caution">
    <text evidence="1">The sequence shown here is derived from an EMBL/GenBank/DDBJ whole genome shotgun (WGS) entry which is preliminary data.</text>
</comment>
<dbReference type="SUPFAM" id="SSF82784">
    <property type="entry name" value="OsmC-like"/>
    <property type="match status" value="1"/>
</dbReference>
<evidence type="ECO:0000313" key="2">
    <source>
        <dbReference type="Proteomes" id="UP001146019"/>
    </source>
</evidence>
<dbReference type="Pfam" id="PF02566">
    <property type="entry name" value="OsmC"/>
    <property type="match status" value="1"/>
</dbReference>
<gene>
    <name evidence="1" type="ORF">OSH00_15255</name>
</gene>
<organism evidence="1 2">
    <name type="scientific">Acinetobacter nematophilus</name>
    <dbReference type="NCBI Taxonomy" id="2994642"/>
    <lineage>
        <taxon>Bacteria</taxon>
        <taxon>Pseudomonadati</taxon>
        <taxon>Pseudomonadota</taxon>
        <taxon>Gammaproteobacteria</taxon>
        <taxon>Moraxellales</taxon>
        <taxon>Moraxellaceae</taxon>
        <taxon>Acinetobacter</taxon>
    </lineage>
</organism>
<dbReference type="PANTHER" id="PTHR39624:SF2">
    <property type="entry name" value="OSMC-LIKE PROTEIN"/>
    <property type="match status" value="1"/>
</dbReference>
<dbReference type="RefSeq" id="WP_266131160.1">
    <property type="nucleotide sequence ID" value="NZ_JAPKMY010000009.1"/>
</dbReference>
<dbReference type="InterPro" id="IPR003718">
    <property type="entry name" value="OsmC/Ohr_fam"/>
</dbReference>
<dbReference type="InterPro" id="IPR036102">
    <property type="entry name" value="OsmC/Ohrsf"/>
</dbReference>
<keyword evidence="2" id="KW-1185">Reference proteome</keyword>
<dbReference type="InterPro" id="IPR015946">
    <property type="entry name" value="KH_dom-like_a/b"/>
</dbReference>